<dbReference type="InterPro" id="IPR053065">
    <property type="entry name" value="Archenteron_Induction-Rel"/>
</dbReference>
<dbReference type="GO" id="GO:0005783">
    <property type="term" value="C:endoplasmic reticulum"/>
    <property type="evidence" value="ECO:0007669"/>
    <property type="project" value="TreeGrafter"/>
</dbReference>
<evidence type="ECO:0000313" key="4">
    <source>
        <dbReference type="EMBL" id="CDI53000.1"/>
    </source>
</evidence>
<accession>A0A077QT97</accession>
<dbReference type="PANTHER" id="PTHR36853">
    <property type="entry name" value="EXPRESSED PROTEIN"/>
    <property type="match status" value="1"/>
</dbReference>
<reference evidence="4" key="1">
    <citation type="journal article" date="2014" name="Genome Biol. Evol.">
        <title>Gene Loss Rather Than Gene Gain Is Associated with a Host Jump from Monocots to Dicots in the Smut Fungus Melanopsichium pennsylvanicum.</title>
        <authorList>
            <person name="Sharma R."/>
            <person name="Mishra B."/>
            <person name="Runge F."/>
            <person name="Thines M."/>
        </authorList>
    </citation>
    <scope>NUCLEOTIDE SEQUENCE</scope>
    <source>
        <strain evidence="4">4</strain>
    </source>
</reference>
<sequence>MVRLSFTPLALAAIAAAGSVSAKTSLYLSPAHNLAAPIGINAEEAHRILSHHIKIVAADSDGSPIWAHVLNQAKADDVQVDQRAMVERLFDGHQDEENRLLVLMHGTAHNDLIPNGIQATHTINSAPSSKSFDALFDSYLSSLSYTLKSSESALSHLTGAFVDGFSASVEWLTSKSEVTAARWSKEAASFKSPAFVKLEEELRSVEALLAKLESDKQEDLSMQPLRFSGLQNVESRYGADSEEFAKAKEMVRCAVEQATKVFQARSQEHGRPASVAFVITDDAEASHLIKRSSSDLLRPFFKRASTVIRPNNTTTNSNNNLASSKPKPLPKNLARTCFTSASDLEKATNSCSGHGKAVKTSRGGKPCYRCQCQATEVRKGKKVYWAGAACEKKDVSTEFILLASSVVLLVLISMGSVYFLYAQGSEELPGTLASVTISLK</sequence>
<keyword evidence="2" id="KW-0732">Signal</keyword>
<evidence type="ECO:0000259" key="3">
    <source>
        <dbReference type="Pfam" id="PF12955"/>
    </source>
</evidence>
<keyword evidence="1" id="KW-1133">Transmembrane helix</keyword>
<protein>
    <recommendedName>
        <fullName evidence="3">Vacuolar sorting protein Vps3844 C-terminal domain-containing protein</fullName>
    </recommendedName>
</protein>
<feature type="signal peptide" evidence="2">
    <location>
        <begin position="1"/>
        <end position="22"/>
    </location>
</feature>
<evidence type="ECO:0000256" key="2">
    <source>
        <dbReference type="SAM" id="SignalP"/>
    </source>
</evidence>
<proteinExistence type="predicted"/>
<organism evidence="4">
    <name type="scientific">Melanopsichium pennsylvanicum 4</name>
    <dbReference type="NCBI Taxonomy" id="1398559"/>
    <lineage>
        <taxon>Eukaryota</taxon>
        <taxon>Fungi</taxon>
        <taxon>Dikarya</taxon>
        <taxon>Basidiomycota</taxon>
        <taxon>Ustilaginomycotina</taxon>
        <taxon>Ustilaginomycetes</taxon>
        <taxon>Ustilaginales</taxon>
        <taxon>Ustilaginaceae</taxon>
        <taxon>Melanopsichium</taxon>
    </lineage>
</organism>
<dbReference type="InterPro" id="IPR024382">
    <property type="entry name" value="Vps3844_C"/>
</dbReference>
<feature type="transmembrane region" description="Helical" evidence="1">
    <location>
        <begin position="399"/>
        <end position="421"/>
    </location>
</feature>
<name>A0A077QT97_9BASI</name>
<dbReference type="AlphaFoldDB" id="A0A077QT97"/>
<dbReference type="Pfam" id="PF12955">
    <property type="entry name" value="Vps3844_C"/>
    <property type="match status" value="1"/>
</dbReference>
<evidence type="ECO:0000256" key="1">
    <source>
        <dbReference type="SAM" id="Phobius"/>
    </source>
</evidence>
<feature type="chain" id="PRO_5001723054" description="Vacuolar sorting protein Vps3844 C-terminal domain-containing protein" evidence="2">
    <location>
        <begin position="23"/>
        <end position="440"/>
    </location>
</feature>
<keyword evidence="1" id="KW-0472">Membrane</keyword>
<dbReference type="PANTHER" id="PTHR36853:SF1">
    <property type="entry name" value="DUF3844 DOMAIN-CONTAINING PROTEIN"/>
    <property type="match status" value="1"/>
</dbReference>
<dbReference type="EMBL" id="HG529563">
    <property type="protein sequence ID" value="CDI53000.1"/>
    <property type="molecule type" value="Genomic_DNA"/>
</dbReference>
<feature type="domain" description="Vacuolar sorting protein Vps3844 C-terminal" evidence="3">
    <location>
        <begin position="337"/>
        <end position="433"/>
    </location>
</feature>
<keyword evidence="1" id="KW-0812">Transmembrane</keyword>